<accession>A0A1T4NAI7</accession>
<dbReference type="OrthoDB" id="5519795at2"/>
<evidence type="ECO:0000256" key="1">
    <source>
        <dbReference type="SAM" id="Phobius"/>
    </source>
</evidence>
<dbReference type="EMBL" id="FUWR01000007">
    <property type="protein sequence ID" value="SJZ76320.1"/>
    <property type="molecule type" value="Genomic_DNA"/>
</dbReference>
<dbReference type="Proteomes" id="UP000190102">
    <property type="component" value="Unassembled WGS sequence"/>
</dbReference>
<gene>
    <name evidence="2" type="ORF">SAMN02745119_01549</name>
</gene>
<organism evidence="2 3">
    <name type="scientific">Trichlorobacter thiogenes</name>
    <dbReference type="NCBI Taxonomy" id="115783"/>
    <lineage>
        <taxon>Bacteria</taxon>
        <taxon>Pseudomonadati</taxon>
        <taxon>Thermodesulfobacteriota</taxon>
        <taxon>Desulfuromonadia</taxon>
        <taxon>Geobacterales</taxon>
        <taxon>Geobacteraceae</taxon>
        <taxon>Trichlorobacter</taxon>
    </lineage>
</organism>
<name>A0A1T4NAI7_9BACT</name>
<protein>
    <submittedName>
        <fullName evidence="2">LexA-binding, inner membrane-associated putative hydrolase</fullName>
    </submittedName>
</protein>
<evidence type="ECO:0000313" key="3">
    <source>
        <dbReference type="Proteomes" id="UP000190102"/>
    </source>
</evidence>
<evidence type="ECO:0000313" key="2">
    <source>
        <dbReference type="EMBL" id="SJZ76320.1"/>
    </source>
</evidence>
<feature type="transmembrane region" description="Helical" evidence="1">
    <location>
        <begin position="89"/>
        <end position="108"/>
    </location>
</feature>
<sequence>MNPVTHLLLGWTVANVDTSLNRRERTVITLAGVAPDLDGLGLVAEVLTRGSKHELLWWSNYHHTALHNISFAVLVAIVAFLVTGRRWRVALLAFASFHIHLLGDLLGARGPENDHWPIPYLTPFSDRWQWIWDGQWELNAWPNFVITGVLLALTFYWAWKRGYSPLEMVSCRADQAFVQTLRERFPIRR</sequence>
<feature type="transmembrane region" description="Helical" evidence="1">
    <location>
        <begin position="65"/>
        <end position="82"/>
    </location>
</feature>
<keyword evidence="3" id="KW-1185">Reference proteome</keyword>
<dbReference type="Pfam" id="PF04307">
    <property type="entry name" value="YdjM"/>
    <property type="match status" value="1"/>
</dbReference>
<feature type="transmembrane region" description="Helical" evidence="1">
    <location>
        <begin position="140"/>
        <end position="159"/>
    </location>
</feature>
<keyword evidence="1" id="KW-0812">Transmembrane</keyword>
<keyword evidence="1" id="KW-1133">Transmembrane helix</keyword>
<dbReference type="RefSeq" id="WP_078789855.1">
    <property type="nucleotide sequence ID" value="NZ_FUWR01000007.1"/>
</dbReference>
<dbReference type="AlphaFoldDB" id="A0A1T4NAI7"/>
<dbReference type="InterPro" id="IPR007404">
    <property type="entry name" value="YdjM-like"/>
</dbReference>
<proteinExistence type="predicted"/>
<reference evidence="3" key="1">
    <citation type="submission" date="2017-02" db="EMBL/GenBank/DDBJ databases">
        <authorList>
            <person name="Varghese N."/>
            <person name="Submissions S."/>
        </authorList>
    </citation>
    <scope>NUCLEOTIDE SEQUENCE [LARGE SCALE GENOMIC DNA]</scope>
    <source>
        <strain evidence="3">ATCC BAA-34</strain>
    </source>
</reference>
<keyword evidence="2" id="KW-0378">Hydrolase</keyword>
<dbReference type="STRING" id="115783.SAMN02745119_01549"/>
<keyword evidence="1" id="KW-0472">Membrane</keyword>
<dbReference type="GO" id="GO:0016787">
    <property type="term" value="F:hydrolase activity"/>
    <property type="evidence" value="ECO:0007669"/>
    <property type="project" value="UniProtKB-KW"/>
</dbReference>